<keyword evidence="1" id="KW-0812">Transmembrane</keyword>
<keyword evidence="1" id="KW-1133">Transmembrane helix</keyword>
<evidence type="ECO:0000313" key="3">
    <source>
        <dbReference type="Proteomes" id="UP000095544"/>
    </source>
</evidence>
<evidence type="ECO:0000256" key="1">
    <source>
        <dbReference type="SAM" id="Phobius"/>
    </source>
</evidence>
<dbReference type="Proteomes" id="UP000095544">
    <property type="component" value="Unassembled WGS sequence"/>
</dbReference>
<feature type="transmembrane region" description="Helical" evidence="1">
    <location>
        <begin position="20"/>
        <end position="44"/>
    </location>
</feature>
<dbReference type="STRING" id="39482.ERS852491_01061"/>
<accession>A0A174BKI3</accession>
<organism evidence="2 3">
    <name type="scientific">Faecalicatena contorta</name>
    <dbReference type="NCBI Taxonomy" id="39482"/>
    <lineage>
        <taxon>Bacteria</taxon>
        <taxon>Bacillati</taxon>
        <taxon>Bacillota</taxon>
        <taxon>Clostridia</taxon>
        <taxon>Lachnospirales</taxon>
        <taxon>Lachnospiraceae</taxon>
        <taxon>Faecalicatena</taxon>
    </lineage>
</organism>
<evidence type="ECO:0000313" key="2">
    <source>
        <dbReference type="EMBL" id="CUO01561.1"/>
    </source>
</evidence>
<protein>
    <submittedName>
        <fullName evidence="2">Uncharacterized protein</fullName>
    </submittedName>
</protein>
<proteinExistence type="predicted"/>
<dbReference type="AlphaFoldDB" id="A0A174BKI3"/>
<name>A0A174BKI3_9FIRM</name>
<dbReference type="RefSeq" id="WP_055151655.1">
    <property type="nucleotide sequence ID" value="NZ_CYZU01000007.1"/>
</dbReference>
<dbReference type="EMBL" id="CYZU01000007">
    <property type="protein sequence ID" value="CUO01561.1"/>
    <property type="molecule type" value="Genomic_DNA"/>
</dbReference>
<gene>
    <name evidence="2" type="ORF">ERS852491_01061</name>
</gene>
<reference evidence="2 3" key="1">
    <citation type="submission" date="2015-09" db="EMBL/GenBank/DDBJ databases">
        <authorList>
            <consortium name="Pathogen Informatics"/>
        </authorList>
    </citation>
    <scope>NUCLEOTIDE SEQUENCE [LARGE SCALE GENOMIC DNA]</scope>
    <source>
        <strain evidence="2 3">2789STDY5834876</strain>
    </source>
</reference>
<sequence>MAQDTQANAEKSGNGMKKNILLRTNLLICVVIIAGFLMTAVLSYRANYSASLENIEQVSTLTSEGIYYQMNSAFTKPVNISLTMANDSLLKEFLATEAEHLANKEYIETIRRYQEQAGQPGNGAVFRKNGSS</sequence>
<keyword evidence="1" id="KW-0472">Membrane</keyword>